<feature type="domain" description="TonB-dependent receptor-like beta-barrel" evidence="11">
    <location>
        <begin position="379"/>
        <end position="751"/>
    </location>
</feature>
<protein>
    <submittedName>
        <fullName evidence="13">SusC/RagA family TonB-linked outer membrane protein</fullName>
    </submittedName>
</protein>
<dbReference type="Gene3D" id="2.60.40.1120">
    <property type="entry name" value="Carboxypeptidase-like, regulatory domain"/>
    <property type="match status" value="1"/>
</dbReference>
<evidence type="ECO:0000256" key="9">
    <source>
        <dbReference type="RuleBase" id="RU003357"/>
    </source>
</evidence>
<comment type="similarity">
    <text evidence="8 9">Belongs to the TonB-dependent receptor family.</text>
</comment>
<accession>A0ABS9EJR2</accession>
<dbReference type="SUPFAM" id="SSF49464">
    <property type="entry name" value="Carboxypeptidase regulatory domain-like"/>
    <property type="match status" value="1"/>
</dbReference>
<dbReference type="PROSITE" id="PS52016">
    <property type="entry name" value="TONB_DEPENDENT_REC_3"/>
    <property type="match status" value="1"/>
</dbReference>
<keyword evidence="5 9" id="KW-0798">TonB box</keyword>
<evidence type="ECO:0000256" key="1">
    <source>
        <dbReference type="ARBA" id="ARBA00004571"/>
    </source>
</evidence>
<dbReference type="Pfam" id="PF13715">
    <property type="entry name" value="CarbopepD_reg_2"/>
    <property type="match status" value="1"/>
</dbReference>
<dbReference type="RefSeq" id="WP_236134705.1">
    <property type="nucleotide sequence ID" value="NZ_JAKGTH010000011.1"/>
</dbReference>
<feature type="signal peptide" evidence="10">
    <location>
        <begin position="1"/>
        <end position="21"/>
    </location>
</feature>
<dbReference type="InterPro" id="IPR012910">
    <property type="entry name" value="Plug_dom"/>
</dbReference>
<evidence type="ECO:0000256" key="6">
    <source>
        <dbReference type="ARBA" id="ARBA00023136"/>
    </source>
</evidence>
<dbReference type="InterPro" id="IPR039426">
    <property type="entry name" value="TonB-dep_rcpt-like"/>
</dbReference>
<evidence type="ECO:0000256" key="8">
    <source>
        <dbReference type="PROSITE-ProRule" id="PRU01360"/>
    </source>
</evidence>
<evidence type="ECO:0000259" key="12">
    <source>
        <dbReference type="Pfam" id="PF07715"/>
    </source>
</evidence>
<dbReference type="NCBIfam" id="TIGR04057">
    <property type="entry name" value="SusC_RagA_signa"/>
    <property type="match status" value="1"/>
</dbReference>
<keyword evidence="3 8" id="KW-1134">Transmembrane beta strand</keyword>
<keyword evidence="10" id="KW-0732">Signal</keyword>
<keyword evidence="7 8" id="KW-0998">Cell outer membrane</keyword>
<dbReference type="Gene3D" id="2.40.170.20">
    <property type="entry name" value="TonB-dependent receptor, beta-barrel domain"/>
    <property type="match status" value="1"/>
</dbReference>
<comment type="subcellular location">
    <subcellularLocation>
        <location evidence="1 8">Cell outer membrane</location>
        <topology evidence="1 8">Multi-pass membrane protein</topology>
    </subcellularLocation>
</comment>
<dbReference type="EMBL" id="JAKGTH010000011">
    <property type="protein sequence ID" value="MCF4102562.1"/>
    <property type="molecule type" value="Genomic_DNA"/>
</dbReference>
<feature type="chain" id="PRO_5047017424" evidence="10">
    <location>
        <begin position="22"/>
        <end position="971"/>
    </location>
</feature>
<dbReference type="NCBIfam" id="TIGR04056">
    <property type="entry name" value="OMP_RagA_SusC"/>
    <property type="match status" value="1"/>
</dbReference>
<keyword evidence="4 8" id="KW-0812">Transmembrane</keyword>
<dbReference type="InterPro" id="IPR023997">
    <property type="entry name" value="TonB-dep_OMP_SusC/RagA_CS"/>
</dbReference>
<sequence length="971" mass="107196">MKTLFKSSLILLFMLPMSFFAQQSVSGSVTESATGLPIPGVNIIIKGTTNGTTTDFDGNYTLNNVSNSDVLVFSFLGFTTKEIAYQGQNTLNIQMDESQAALEEVVLIGYGSTSKQDATGAVEKIDQEKFNQGAVISPEQLISGKSAGVRITAGSEPGGGSEIRIRGGSSLSANNSPLIVVDGIPLDQRGVQGVRSQLNAINPNEIEDFVILKDAAATSIYGSRASNGVILITTKKGNLGSDFAMTYDLKASVGEVAGKVDVLNAAEFRNIVENTPGTDPSLLGDADTDWQDKIYQTAVGAIHNITAQQGFENFTYRVNLNHTDQQGVLKTDLYERNALNLTLTQNLFDNNLKITLNSKGILDKNHYADQGAIGAAVAFDPTQNVYEPGSYFDGFFEFKTSPTQQQQQATRNPVALLLQRKNNSTSKRNISNINFDYRFSFLPELKFNLNAGIDYAELEGHETRPVTSAANNQDVDFENNYYGLNRNTLLDFFFNYKKDVEAINTNVDLTAGHSFQEYFISSNSNYTQSNELVFPFPVKDRNSLESYFARASFDIADKYLISASYRYDGSSRFNKDNRWSGFPSVSIGWKIMNESFMENSGVFSNLKLRAGYGVTGNQEIASNYGYLGVYSPSLNGANVQFGNNFIGTLRPEEFDENLKWEELQTYNAGLDFGFFQNRLTGSVDAYYRQTQDLLATVPVPAGANLSDLLTTNVGETVSRGIEVGLDAAIIEKEDFNWNVNYNITFQDLEVTKLSLGNDPNYFIPQGGISGGVGNNIQLWKKGFDPSTFFVYRQVYNEAGQPIEGAYVDVNGDNQITEADKQAYKKGTPDFYMGLTNTLNYKNLDLSFTFRGNFGNYVYNNTQSGNGFVGAGTVTPQDYYSNLNANVLETNFQENQLFSDYYVQRADFVRLDNVSIGYLIPGEKVDFRASLTGTNLFTITDYDGLDPEISSGIDNNFYPRIKNVVLGLNFAF</sequence>
<feature type="domain" description="TonB-dependent receptor plug" evidence="12">
    <location>
        <begin position="115"/>
        <end position="229"/>
    </location>
</feature>
<dbReference type="InterPro" id="IPR023996">
    <property type="entry name" value="TonB-dep_OMP_SusC/RagA"/>
</dbReference>
<keyword evidence="14" id="KW-1185">Reference proteome</keyword>
<evidence type="ECO:0000256" key="7">
    <source>
        <dbReference type="ARBA" id="ARBA00023237"/>
    </source>
</evidence>
<keyword evidence="2 8" id="KW-0813">Transport</keyword>
<organism evidence="13 14">
    <name type="scientific">Gillisia lutea</name>
    <dbReference type="NCBI Taxonomy" id="2909668"/>
    <lineage>
        <taxon>Bacteria</taxon>
        <taxon>Pseudomonadati</taxon>
        <taxon>Bacteroidota</taxon>
        <taxon>Flavobacteriia</taxon>
        <taxon>Flavobacteriales</taxon>
        <taxon>Flavobacteriaceae</taxon>
        <taxon>Gillisia</taxon>
    </lineage>
</organism>
<dbReference type="Pfam" id="PF07715">
    <property type="entry name" value="Plug"/>
    <property type="match status" value="1"/>
</dbReference>
<dbReference type="SUPFAM" id="SSF56935">
    <property type="entry name" value="Porins"/>
    <property type="match status" value="1"/>
</dbReference>
<evidence type="ECO:0000313" key="14">
    <source>
        <dbReference type="Proteomes" id="UP001179363"/>
    </source>
</evidence>
<evidence type="ECO:0000259" key="11">
    <source>
        <dbReference type="Pfam" id="PF00593"/>
    </source>
</evidence>
<dbReference type="Gene3D" id="2.170.130.10">
    <property type="entry name" value="TonB-dependent receptor, plug domain"/>
    <property type="match status" value="1"/>
</dbReference>
<evidence type="ECO:0000256" key="4">
    <source>
        <dbReference type="ARBA" id="ARBA00022692"/>
    </source>
</evidence>
<reference evidence="13" key="1">
    <citation type="submission" date="2022-01" db="EMBL/GenBank/DDBJ databases">
        <title>Gillisia lutea sp. nov., isolated from marine plastic residues from the Malvarosa beach (Valencia, Spain).</title>
        <authorList>
            <person name="Vidal-Verdu A."/>
            <person name="Molina-Menor E."/>
            <person name="Satari L."/>
            <person name="Pascual J."/>
            <person name="Pereto J."/>
            <person name="Porcar M."/>
        </authorList>
    </citation>
    <scope>NUCLEOTIDE SEQUENCE</scope>
    <source>
        <strain evidence="13">M10.2A</strain>
    </source>
</reference>
<dbReference type="Proteomes" id="UP001179363">
    <property type="component" value="Unassembled WGS sequence"/>
</dbReference>
<evidence type="ECO:0000256" key="5">
    <source>
        <dbReference type="ARBA" id="ARBA00023077"/>
    </source>
</evidence>
<dbReference type="InterPro" id="IPR037066">
    <property type="entry name" value="Plug_dom_sf"/>
</dbReference>
<dbReference type="InterPro" id="IPR000531">
    <property type="entry name" value="Beta-barrel_TonB"/>
</dbReference>
<dbReference type="InterPro" id="IPR036942">
    <property type="entry name" value="Beta-barrel_TonB_sf"/>
</dbReference>
<evidence type="ECO:0000313" key="13">
    <source>
        <dbReference type="EMBL" id="MCF4102562.1"/>
    </source>
</evidence>
<evidence type="ECO:0000256" key="10">
    <source>
        <dbReference type="SAM" id="SignalP"/>
    </source>
</evidence>
<name>A0ABS9EJR2_9FLAO</name>
<comment type="caution">
    <text evidence="13">The sequence shown here is derived from an EMBL/GenBank/DDBJ whole genome shotgun (WGS) entry which is preliminary data.</text>
</comment>
<evidence type="ECO:0000256" key="2">
    <source>
        <dbReference type="ARBA" id="ARBA00022448"/>
    </source>
</evidence>
<dbReference type="InterPro" id="IPR008969">
    <property type="entry name" value="CarboxyPept-like_regulatory"/>
</dbReference>
<keyword evidence="6 8" id="KW-0472">Membrane</keyword>
<gene>
    <name evidence="13" type="ORF">L1I30_12875</name>
</gene>
<dbReference type="Pfam" id="PF00593">
    <property type="entry name" value="TonB_dep_Rec_b-barrel"/>
    <property type="match status" value="1"/>
</dbReference>
<evidence type="ECO:0000256" key="3">
    <source>
        <dbReference type="ARBA" id="ARBA00022452"/>
    </source>
</evidence>
<proteinExistence type="inferred from homology"/>